<gene>
    <name evidence="13" type="ORF">F7725_028480</name>
</gene>
<evidence type="ECO:0000256" key="11">
    <source>
        <dbReference type="SAM" id="Phobius"/>
    </source>
</evidence>
<evidence type="ECO:0000256" key="6">
    <source>
        <dbReference type="ARBA" id="ARBA00023043"/>
    </source>
</evidence>
<keyword evidence="6" id="KW-0040">ANK repeat</keyword>
<evidence type="ECO:0000256" key="4">
    <source>
        <dbReference type="ARBA" id="ARBA00022737"/>
    </source>
</evidence>
<evidence type="ECO:0000256" key="10">
    <source>
        <dbReference type="ARBA" id="ARBA00023303"/>
    </source>
</evidence>
<evidence type="ECO:0000256" key="3">
    <source>
        <dbReference type="ARBA" id="ARBA00022692"/>
    </source>
</evidence>
<evidence type="ECO:0000256" key="2">
    <source>
        <dbReference type="ARBA" id="ARBA00022448"/>
    </source>
</evidence>
<evidence type="ECO:0000259" key="12">
    <source>
        <dbReference type="Pfam" id="PF00520"/>
    </source>
</evidence>
<keyword evidence="4" id="KW-0677">Repeat</keyword>
<proteinExistence type="predicted"/>
<accession>A0A7J5XFT8</accession>
<keyword evidence="14" id="KW-1185">Reference proteome</keyword>
<evidence type="ECO:0000256" key="9">
    <source>
        <dbReference type="ARBA" id="ARBA00023180"/>
    </source>
</evidence>
<evidence type="ECO:0000256" key="5">
    <source>
        <dbReference type="ARBA" id="ARBA00022989"/>
    </source>
</evidence>
<dbReference type="PANTHER" id="PTHR47143">
    <property type="entry name" value="TRANSIENT RECEPTOR POTENTIAL CATION CHANNEL PROTEIN PAINLESS"/>
    <property type="match status" value="1"/>
</dbReference>
<keyword evidence="10" id="KW-0407">Ion channel</keyword>
<feature type="domain" description="Ion transport" evidence="12">
    <location>
        <begin position="30"/>
        <end position="147"/>
    </location>
</feature>
<evidence type="ECO:0000256" key="8">
    <source>
        <dbReference type="ARBA" id="ARBA00023136"/>
    </source>
</evidence>
<dbReference type="AlphaFoldDB" id="A0A7J5XFT8"/>
<keyword evidence="5 11" id="KW-1133">Transmembrane helix</keyword>
<comment type="caution">
    <text evidence="13">The sequence shown here is derived from an EMBL/GenBank/DDBJ whole genome shotgun (WGS) entry which is preliminary data.</text>
</comment>
<keyword evidence="9" id="KW-0325">Glycoprotein</keyword>
<reference evidence="13 14" key="1">
    <citation type="submission" date="2020-03" db="EMBL/GenBank/DDBJ databases">
        <title>Dissostichus mawsoni Genome sequencing and assembly.</title>
        <authorList>
            <person name="Park H."/>
        </authorList>
    </citation>
    <scope>NUCLEOTIDE SEQUENCE [LARGE SCALE GENOMIC DNA]</scope>
    <source>
        <strain evidence="13">DM0001</strain>
        <tissue evidence="13">Muscle</tissue>
    </source>
</reference>
<protein>
    <recommendedName>
        <fullName evidence="12">Ion transport domain-containing protein</fullName>
    </recommendedName>
</protein>
<organism evidence="13 14">
    <name type="scientific">Dissostichus mawsoni</name>
    <name type="common">Antarctic cod</name>
    <dbReference type="NCBI Taxonomy" id="36200"/>
    <lineage>
        <taxon>Eukaryota</taxon>
        <taxon>Metazoa</taxon>
        <taxon>Chordata</taxon>
        <taxon>Craniata</taxon>
        <taxon>Vertebrata</taxon>
        <taxon>Euteleostomi</taxon>
        <taxon>Actinopterygii</taxon>
        <taxon>Neopterygii</taxon>
        <taxon>Teleostei</taxon>
        <taxon>Neoteleostei</taxon>
        <taxon>Acanthomorphata</taxon>
        <taxon>Eupercaria</taxon>
        <taxon>Perciformes</taxon>
        <taxon>Notothenioidei</taxon>
        <taxon>Nototheniidae</taxon>
        <taxon>Dissostichus</taxon>
    </lineage>
</organism>
<dbReference type="Gene3D" id="1.10.287.70">
    <property type="match status" value="1"/>
</dbReference>
<dbReference type="GO" id="GO:1902495">
    <property type="term" value="C:transmembrane transporter complex"/>
    <property type="evidence" value="ECO:0007669"/>
    <property type="project" value="TreeGrafter"/>
</dbReference>
<dbReference type="Proteomes" id="UP000518266">
    <property type="component" value="Unassembled WGS sequence"/>
</dbReference>
<feature type="transmembrane region" description="Helical" evidence="11">
    <location>
        <begin position="47"/>
        <end position="70"/>
    </location>
</feature>
<dbReference type="InterPro" id="IPR052076">
    <property type="entry name" value="TRP_cation_channel"/>
</dbReference>
<keyword evidence="8 11" id="KW-0472">Membrane</keyword>
<sequence>MVMYLMGLLPLTHLIRWNYFKDYSNQSDWFEGVGIYVVMFWEIMRTLIRIVMIFLYLMLAFGLAFHALMLNQREFESVPLSVVQTFVMMVGELNYQNNFLDTYLKNELPFGVLTYVIFVIFVLLMPILLVNLMIGLAVGDIAEVQRNAALKRIGMQIELHTCLEDKLPYWFMKRVDKPSITVYPNRYCSRERRSHMKMKEVSCLMEKQHTLLKLIIQKMEITTEESEVDGPANVRGNVWPSVTKAKPHARGMSRWVPLMKALEGK</sequence>
<dbReference type="Pfam" id="PF00520">
    <property type="entry name" value="Ion_trans"/>
    <property type="match status" value="1"/>
</dbReference>
<evidence type="ECO:0000313" key="14">
    <source>
        <dbReference type="Proteomes" id="UP000518266"/>
    </source>
</evidence>
<evidence type="ECO:0000256" key="1">
    <source>
        <dbReference type="ARBA" id="ARBA00004141"/>
    </source>
</evidence>
<evidence type="ECO:0000256" key="7">
    <source>
        <dbReference type="ARBA" id="ARBA00023065"/>
    </source>
</evidence>
<feature type="transmembrane region" description="Helical" evidence="11">
    <location>
        <begin position="115"/>
        <end position="142"/>
    </location>
</feature>
<name>A0A7J5XFT8_DISMA</name>
<dbReference type="PANTHER" id="PTHR47143:SF1">
    <property type="entry name" value="ION_TRANS DOMAIN-CONTAINING PROTEIN"/>
    <property type="match status" value="1"/>
</dbReference>
<evidence type="ECO:0000313" key="13">
    <source>
        <dbReference type="EMBL" id="KAF3835922.1"/>
    </source>
</evidence>
<dbReference type="OrthoDB" id="1661883at2759"/>
<dbReference type="EMBL" id="JAAKFY010000024">
    <property type="protein sequence ID" value="KAF3835922.1"/>
    <property type="molecule type" value="Genomic_DNA"/>
</dbReference>
<comment type="subcellular location">
    <subcellularLocation>
        <location evidence="1">Membrane</location>
        <topology evidence="1">Multi-pass membrane protein</topology>
    </subcellularLocation>
</comment>
<keyword evidence="3 11" id="KW-0812">Transmembrane</keyword>
<dbReference type="GO" id="GO:0005216">
    <property type="term" value="F:monoatomic ion channel activity"/>
    <property type="evidence" value="ECO:0007669"/>
    <property type="project" value="InterPro"/>
</dbReference>
<keyword evidence="2" id="KW-0813">Transport</keyword>
<keyword evidence="7" id="KW-0406">Ion transport</keyword>
<dbReference type="InterPro" id="IPR005821">
    <property type="entry name" value="Ion_trans_dom"/>
</dbReference>